<evidence type="ECO:0000256" key="3">
    <source>
        <dbReference type="ARBA" id="ARBA00022989"/>
    </source>
</evidence>
<accession>A0A9X2X7D3</accession>
<keyword evidence="7" id="KW-0436">Ligase</keyword>
<evidence type="ECO:0000256" key="4">
    <source>
        <dbReference type="ARBA" id="ARBA00023136"/>
    </source>
</evidence>
<feature type="transmembrane region" description="Helical" evidence="5">
    <location>
        <begin position="244"/>
        <end position="263"/>
    </location>
</feature>
<dbReference type="PANTHER" id="PTHR37422:SF13">
    <property type="entry name" value="LIPOPOLYSACCHARIDE BIOSYNTHESIS PROTEIN PA4999-RELATED"/>
    <property type="match status" value="1"/>
</dbReference>
<dbReference type="RefSeq" id="WP_261514218.1">
    <property type="nucleotide sequence ID" value="NZ_JAODNV010000005.1"/>
</dbReference>
<feature type="transmembrane region" description="Helical" evidence="5">
    <location>
        <begin position="101"/>
        <end position="120"/>
    </location>
</feature>
<evidence type="ECO:0000313" key="7">
    <source>
        <dbReference type="EMBL" id="MCT8989456.1"/>
    </source>
</evidence>
<feature type="transmembrane region" description="Helical" evidence="5">
    <location>
        <begin position="12"/>
        <end position="31"/>
    </location>
</feature>
<feature type="transmembrane region" description="Helical" evidence="5">
    <location>
        <begin position="66"/>
        <end position="86"/>
    </location>
</feature>
<dbReference type="PANTHER" id="PTHR37422">
    <property type="entry name" value="TEICHURONIC ACID BIOSYNTHESIS PROTEIN TUAE"/>
    <property type="match status" value="1"/>
</dbReference>
<evidence type="ECO:0000256" key="5">
    <source>
        <dbReference type="SAM" id="Phobius"/>
    </source>
</evidence>
<organism evidence="7 8">
    <name type="scientific">Chelativorans petroleitrophicus</name>
    <dbReference type="NCBI Taxonomy" id="2975484"/>
    <lineage>
        <taxon>Bacteria</taxon>
        <taxon>Pseudomonadati</taxon>
        <taxon>Pseudomonadota</taxon>
        <taxon>Alphaproteobacteria</taxon>
        <taxon>Hyphomicrobiales</taxon>
        <taxon>Phyllobacteriaceae</taxon>
        <taxon>Chelativorans</taxon>
    </lineage>
</organism>
<reference evidence="7" key="1">
    <citation type="submission" date="2022-08" db="EMBL/GenBank/DDBJ databases">
        <title>Chelativorans sichuanense sp. nov., a paraffin oil-degrading bacterium isolated from a mixture of oil-based drill cuttings and paddy soil.</title>
        <authorList>
            <person name="Yu J."/>
            <person name="Liu H."/>
            <person name="Chen Q."/>
        </authorList>
    </citation>
    <scope>NUCLEOTIDE SEQUENCE</scope>
    <source>
        <strain evidence="7">SCAU 2101</strain>
    </source>
</reference>
<evidence type="ECO:0000256" key="1">
    <source>
        <dbReference type="ARBA" id="ARBA00004141"/>
    </source>
</evidence>
<feature type="transmembrane region" description="Helical" evidence="5">
    <location>
        <begin position="37"/>
        <end position="54"/>
    </location>
</feature>
<keyword evidence="3 5" id="KW-1133">Transmembrane helix</keyword>
<name>A0A9X2X7D3_9HYPH</name>
<feature type="transmembrane region" description="Helical" evidence="5">
    <location>
        <begin position="194"/>
        <end position="213"/>
    </location>
</feature>
<comment type="caution">
    <text evidence="7">The sequence shown here is derived from an EMBL/GenBank/DDBJ whole genome shotgun (WGS) entry which is preliminary data.</text>
</comment>
<sequence length="450" mass="50176">MPIKQRDLSASIEFARELIGCGALLVFISAVWTEWDAYRYVACVCLIPAAIRYFRDEFSRPDGIRGGYMGLLCLGWGIYVALRFVFDFMVYPEQGIGTSEGIYLFPFLYPLSGFALLAYIRRPWTAVSAFILISFVAVLFSADFAAIAEGRRASFVLHDNPIHAAIANGIMVLCILSFASYLLRAQNLQLELRIGYAFIAAAVFLVGLINIYALRSKGVWLSLAVALPVQLFLIVAIHGAARRVLILMAGIVFIAAVIGTFLAWDGIRVVAGDTARAAAQIISDMSGGAGLLESMDRAIQDSSTPASFRERLMLWASAILIWMKEPIFGQGVTWLYAWQTRTYPDTAFNLLHNGYLEIAIRYGIVGLAFYAALFIWAIRQVWRAKREGLIDPAALHAYLGVLLFFCMTILTNSNVRLALGESYMWFSAAFGFYCFYRLQRSGFVKARTWL</sequence>
<keyword evidence="2 5" id="KW-0812">Transmembrane</keyword>
<dbReference type="InterPro" id="IPR051533">
    <property type="entry name" value="WaaL-like"/>
</dbReference>
<feature type="transmembrane region" description="Helical" evidence="5">
    <location>
        <begin position="160"/>
        <end position="182"/>
    </location>
</feature>
<feature type="transmembrane region" description="Helical" evidence="5">
    <location>
        <begin position="358"/>
        <end position="377"/>
    </location>
</feature>
<gene>
    <name evidence="7" type="ORF">NYR54_03965</name>
</gene>
<feature type="domain" description="O-antigen ligase-related" evidence="6">
    <location>
        <begin position="203"/>
        <end position="370"/>
    </location>
</feature>
<feature type="transmembrane region" description="Helical" evidence="5">
    <location>
        <begin position="127"/>
        <end position="148"/>
    </location>
</feature>
<evidence type="ECO:0000313" key="8">
    <source>
        <dbReference type="Proteomes" id="UP001149009"/>
    </source>
</evidence>
<dbReference type="EMBL" id="JAODNV010000005">
    <property type="protein sequence ID" value="MCT8989456.1"/>
    <property type="molecule type" value="Genomic_DNA"/>
</dbReference>
<keyword evidence="8" id="KW-1185">Reference proteome</keyword>
<comment type="subcellular location">
    <subcellularLocation>
        <location evidence="1">Membrane</location>
        <topology evidence="1">Multi-pass membrane protein</topology>
    </subcellularLocation>
</comment>
<dbReference type="Pfam" id="PF04932">
    <property type="entry name" value="Wzy_C"/>
    <property type="match status" value="1"/>
</dbReference>
<feature type="transmembrane region" description="Helical" evidence="5">
    <location>
        <begin position="422"/>
        <end position="438"/>
    </location>
</feature>
<dbReference type="Proteomes" id="UP001149009">
    <property type="component" value="Unassembled WGS sequence"/>
</dbReference>
<dbReference type="InterPro" id="IPR007016">
    <property type="entry name" value="O-antigen_ligase-rel_domated"/>
</dbReference>
<evidence type="ECO:0000256" key="2">
    <source>
        <dbReference type="ARBA" id="ARBA00022692"/>
    </source>
</evidence>
<feature type="transmembrane region" description="Helical" evidence="5">
    <location>
        <begin position="389"/>
        <end position="410"/>
    </location>
</feature>
<dbReference type="GO" id="GO:0016874">
    <property type="term" value="F:ligase activity"/>
    <property type="evidence" value="ECO:0007669"/>
    <property type="project" value="UniProtKB-KW"/>
</dbReference>
<evidence type="ECO:0000259" key="6">
    <source>
        <dbReference type="Pfam" id="PF04932"/>
    </source>
</evidence>
<dbReference type="AlphaFoldDB" id="A0A9X2X7D3"/>
<keyword evidence="4 5" id="KW-0472">Membrane</keyword>
<feature type="transmembrane region" description="Helical" evidence="5">
    <location>
        <begin position="219"/>
        <end position="237"/>
    </location>
</feature>
<dbReference type="GO" id="GO:0016020">
    <property type="term" value="C:membrane"/>
    <property type="evidence" value="ECO:0007669"/>
    <property type="project" value="UniProtKB-SubCell"/>
</dbReference>
<protein>
    <submittedName>
        <fullName evidence="7">O-antigen ligase family protein</fullName>
    </submittedName>
</protein>
<proteinExistence type="predicted"/>